<dbReference type="InterPro" id="IPR057601">
    <property type="entry name" value="Oar-like_b-barrel"/>
</dbReference>
<proteinExistence type="predicted"/>
<dbReference type="GO" id="GO:0015344">
    <property type="term" value="F:siderophore uptake transmembrane transporter activity"/>
    <property type="evidence" value="ECO:0007669"/>
    <property type="project" value="TreeGrafter"/>
</dbReference>
<evidence type="ECO:0000256" key="1">
    <source>
        <dbReference type="ARBA" id="ARBA00004571"/>
    </source>
</evidence>
<evidence type="ECO:0000256" key="6">
    <source>
        <dbReference type="ARBA" id="ARBA00023237"/>
    </source>
</evidence>
<dbReference type="KEGG" id="pfer:IRI77_06175"/>
<keyword evidence="4" id="KW-0812">Transmembrane</keyword>
<keyword evidence="6" id="KW-0998">Cell outer membrane</keyword>
<dbReference type="AlphaFoldDB" id="A0A7S7NTI7"/>
<name>A0A7S7NTI7_PALFE</name>
<dbReference type="EMBL" id="CP063849">
    <property type="protein sequence ID" value="QOY89536.1"/>
    <property type="molecule type" value="Genomic_DNA"/>
</dbReference>
<evidence type="ECO:0000256" key="4">
    <source>
        <dbReference type="ARBA" id="ARBA00022692"/>
    </source>
</evidence>
<evidence type="ECO:0000313" key="8">
    <source>
        <dbReference type="EMBL" id="QOY89536.1"/>
    </source>
</evidence>
<dbReference type="Gene3D" id="2.40.170.20">
    <property type="entry name" value="TonB-dependent receptor, beta-barrel domain"/>
    <property type="match status" value="1"/>
</dbReference>
<keyword evidence="8" id="KW-0675">Receptor</keyword>
<dbReference type="InterPro" id="IPR036942">
    <property type="entry name" value="Beta-barrel_TonB_sf"/>
</dbReference>
<sequence length="1153" mass="125757">MPNAQVRVFLSGGKDAVMETTTNSAGLFSFVAVRPESYEVEVTASGFAASRATGVKVNPIQETNLPPFTLEVKTTQVTVEVAAIVQGVQTANSEISSTVTSSQVQNLPVLDRQVSSLFLTQPGVSSGRGSTVVNGMRTSFANVTLDGINIQDNFIRTNSLDYIPTKTTIDQIAEITIATSNASTTIGGGGAQMVLVTRSGSNDWHGALYWYNRNSALSANDWFNNRAGVGVPFLNLNQPGGSIGGRIIRDKLFFYTNYEAYRLRQQTSTLRTTLLGDARNGIFTYKDTGGVTKTANLLSMRGIQIDPAIKSMLGQLPTANSVDAGDGLNTSGYLFNARSNEDRNHFIYKGDYYLSAKHSFTGTYNYTSDKVDRPDLGDFFTTVPPVFNDNHNHLLSAAWRWMATPTLTNELRGGFNLGPGTFNVSNDYSKYVVAGLIFSNPSNTFLKQGRDTNTYTLQDNATWLKGKHEVAFGFQSQYIRTSPFNDAGILPQYTLGISTGNTTGFLASELPGIRSSDLNTANSLYTSLGGIVSRYDQTFNVTGRDSGFVNGATNLRQLSYDTYAGYVSDKWRVLPRLTLNLGLRYEYWARLNEKNSLFLLPTLINNDVRGTLLNPNASFDFAGNSVGRPYYNKDLNNFAPSIGFAYDLTGHQKTVLRGGYSISYVNDDTITAVRNNITTNVGLSSTVTNPNVVATLATAPSVPVAVYKVPRTQVDNYALSTSAAIGMPDPNLRTPYVQQFTLGIQHEIKGTVIEARYLGNHGVKLFRAYDYNQVQIGPNGFLADFKRAQANGFAALSSTGKFDPRYDATVAGSQPLPFFDQLGSKGLLTNSTVIAYIRQGEPGTLAEVYQTNKLNGPFSFFRNPNALGANTIANASNSTYNAAQVDVRRRISRGLQVQGNYTFSKVMSDTTGDGQTRFESYLDENNGKLERARAPFDITHVIKGNFYYELPYGAGKTFSGSHMMNQIFGGWSLSGIMTYQSGTPFSIFSNRGTLNRGARSTGTNTASIAGLTKDQLDSSVGGLFMNGNGPFFVSPSLIGSDGRGVNSDGSGTYTGQIFYNPAAGTLGNLQRRMFSGPWLFNFDASIAKRVVFAERHSVDLRMDVYNLPNHPSFYAGNETSSTTRFNINQTTFGRIASTLNAARIVQFGMYYRF</sequence>
<dbReference type="SUPFAM" id="SSF49464">
    <property type="entry name" value="Carboxypeptidase regulatory domain-like"/>
    <property type="match status" value="1"/>
</dbReference>
<dbReference type="GO" id="GO:0044718">
    <property type="term" value="P:siderophore transmembrane transport"/>
    <property type="evidence" value="ECO:0007669"/>
    <property type="project" value="TreeGrafter"/>
</dbReference>
<reference evidence="8 9" key="1">
    <citation type="submission" date="2020-10" db="EMBL/GenBank/DDBJ databases">
        <title>Complete genome sequence of Paludibaculum fermentans P105T, a facultatively anaerobic acidobacterium capable of dissimilatory Fe(III) reduction.</title>
        <authorList>
            <person name="Dedysh S.N."/>
            <person name="Beletsky A.V."/>
            <person name="Kulichevskaya I.S."/>
            <person name="Mardanov A.V."/>
            <person name="Ravin N.V."/>
        </authorList>
    </citation>
    <scope>NUCLEOTIDE SEQUENCE [LARGE SCALE GENOMIC DNA]</scope>
    <source>
        <strain evidence="8 9">P105</strain>
    </source>
</reference>
<evidence type="ECO:0000256" key="2">
    <source>
        <dbReference type="ARBA" id="ARBA00022448"/>
    </source>
</evidence>
<dbReference type="InterPro" id="IPR039426">
    <property type="entry name" value="TonB-dep_rcpt-like"/>
</dbReference>
<gene>
    <name evidence="8" type="ORF">IRI77_06175</name>
</gene>
<dbReference type="PANTHER" id="PTHR30069:SF46">
    <property type="entry name" value="OAR PROTEIN"/>
    <property type="match status" value="1"/>
</dbReference>
<dbReference type="InterPro" id="IPR008969">
    <property type="entry name" value="CarboxyPept-like_regulatory"/>
</dbReference>
<evidence type="ECO:0000256" key="5">
    <source>
        <dbReference type="ARBA" id="ARBA00023136"/>
    </source>
</evidence>
<dbReference type="SUPFAM" id="SSF56935">
    <property type="entry name" value="Porins"/>
    <property type="match status" value="1"/>
</dbReference>
<evidence type="ECO:0000313" key="9">
    <source>
        <dbReference type="Proteomes" id="UP000593892"/>
    </source>
</evidence>
<protein>
    <submittedName>
        <fullName evidence="8">TonB-dependent receptor</fullName>
    </submittedName>
</protein>
<dbReference type="GO" id="GO:0009279">
    <property type="term" value="C:cell outer membrane"/>
    <property type="evidence" value="ECO:0007669"/>
    <property type="project" value="UniProtKB-SubCell"/>
</dbReference>
<accession>A0A7S7NTI7</accession>
<organism evidence="8 9">
    <name type="scientific">Paludibaculum fermentans</name>
    <dbReference type="NCBI Taxonomy" id="1473598"/>
    <lineage>
        <taxon>Bacteria</taxon>
        <taxon>Pseudomonadati</taxon>
        <taxon>Acidobacteriota</taxon>
        <taxon>Terriglobia</taxon>
        <taxon>Bryobacterales</taxon>
        <taxon>Bryobacteraceae</taxon>
        <taxon>Paludibaculum</taxon>
    </lineage>
</organism>
<feature type="domain" description="TonB-dependent transporter Oar-like beta-barrel" evidence="7">
    <location>
        <begin position="196"/>
        <end position="1146"/>
    </location>
</feature>
<dbReference type="Pfam" id="PF25183">
    <property type="entry name" value="OMP_b-brl_4"/>
    <property type="match status" value="1"/>
</dbReference>
<keyword evidence="5" id="KW-0472">Membrane</keyword>
<keyword evidence="9" id="KW-1185">Reference proteome</keyword>
<keyword evidence="3" id="KW-1134">Transmembrane beta strand</keyword>
<dbReference type="Gene3D" id="2.60.40.1120">
    <property type="entry name" value="Carboxypeptidase-like, regulatory domain"/>
    <property type="match status" value="1"/>
</dbReference>
<evidence type="ECO:0000259" key="7">
    <source>
        <dbReference type="Pfam" id="PF25183"/>
    </source>
</evidence>
<comment type="subcellular location">
    <subcellularLocation>
        <location evidence="1">Cell outer membrane</location>
        <topology evidence="1">Multi-pass membrane protein</topology>
    </subcellularLocation>
</comment>
<dbReference type="Proteomes" id="UP000593892">
    <property type="component" value="Chromosome"/>
</dbReference>
<evidence type="ECO:0000256" key="3">
    <source>
        <dbReference type="ARBA" id="ARBA00022452"/>
    </source>
</evidence>
<dbReference type="Pfam" id="PF13620">
    <property type="entry name" value="CarboxypepD_reg"/>
    <property type="match status" value="1"/>
</dbReference>
<dbReference type="PANTHER" id="PTHR30069">
    <property type="entry name" value="TONB-DEPENDENT OUTER MEMBRANE RECEPTOR"/>
    <property type="match status" value="1"/>
</dbReference>
<keyword evidence="2" id="KW-0813">Transport</keyword>